<gene>
    <name evidence="1" type="ORF">A3860_08935</name>
</gene>
<protein>
    <submittedName>
        <fullName evidence="1">Uncharacterized protein</fullName>
    </submittedName>
</protein>
<reference evidence="1 2" key="1">
    <citation type="submission" date="2016-03" db="EMBL/GenBank/DDBJ databases">
        <title>Niastella vici sp. nov., isolated from farmland soil.</title>
        <authorList>
            <person name="Chen L."/>
            <person name="Wang D."/>
            <person name="Yang S."/>
            <person name="Wang G."/>
        </authorList>
    </citation>
    <scope>NUCLEOTIDE SEQUENCE [LARGE SCALE GENOMIC DNA]</scope>
    <source>
        <strain evidence="1 2">DJ57</strain>
    </source>
</reference>
<organism evidence="1 2">
    <name type="scientific">Niastella vici</name>
    <dbReference type="NCBI Taxonomy" id="1703345"/>
    <lineage>
        <taxon>Bacteria</taxon>
        <taxon>Pseudomonadati</taxon>
        <taxon>Bacteroidota</taxon>
        <taxon>Chitinophagia</taxon>
        <taxon>Chitinophagales</taxon>
        <taxon>Chitinophagaceae</taxon>
        <taxon>Niastella</taxon>
    </lineage>
</organism>
<name>A0A1V9FHJ8_9BACT</name>
<comment type="caution">
    <text evidence="1">The sequence shown here is derived from an EMBL/GenBank/DDBJ whole genome shotgun (WGS) entry which is preliminary data.</text>
</comment>
<evidence type="ECO:0000313" key="1">
    <source>
        <dbReference type="EMBL" id="OQP57741.1"/>
    </source>
</evidence>
<dbReference type="Proteomes" id="UP000192796">
    <property type="component" value="Unassembled WGS sequence"/>
</dbReference>
<dbReference type="EMBL" id="LVYD01000113">
    <property type="protein sequence ID" value="OQP57741.1"/>
    <property type="molecule type" value="Genomic_DNA"/>
</dbReference>
<accession>A0A1V9FHJ8</accession>
<keyword evidence="2" id="KW-1185">Reference proteome</keyword>
<sequence length="66" mass="7600">MDNGLEWSTRKKNGTKEPINRWSLRASHQARLYITKGMESLLVTKLSGYSDIQGMIGNRYSIVNKR</sequence>
<proteinExistence type="predicted"/>
<evidence type="ECO:0000313" key="2">
    <source>
        <dbReference type="Proteomes" id="UP000192796"/>
    </source>
</evidence>
<dbReference type="AlphaFoldDB" id="A0A1V9FHJ8"/>